<protein>
    <submittedName>
        <fullName evidence="1">Uncharacterized protein</fullName>
    </submittedName>
</protein>
<dbReference type="EMBL" id="CABEEZ010000014">
    <property type="protein sequence ID" value="VTR16681.1"/>
    <property type="molecule type" value="Genomic_DNA"/>
</dbReference>
<evidence type="ECO:0000313" key="1">
    <source>
        <dbReference type="EMBL" id="VTR16681.1"/>
    </source>
</evidence>
<sequence>MIGIEQSPPTHAAQKQSLGKRWEKLLHHPADAAFYRLRHSVPADERGLMTAS</sequence>
<dbReference type="AlphaFoldDB" id="A0A4U9TLX7"/>
<reference evidence="1" key="1">
    <citation type="submission" date="2019-05" db="EMBL/GenBank/DDBJ databases">
        <authorList>
            <consortium name="Pathogen Informatics"/>
        </authorList>
    </citation>
    <scope>NUCLEOTIDE SEQUENCE [LARGE SCALE GENOMIC DNA]</scope>
    <source>
        <strain evidence="1">NCTC12965</strain>
    </source>
</reference>
<proteinExistence type="predicted"/>
<accession>A0A4U9TLX7</accession>
<organism evidence="1">
    <name type="scientific">Serratia fonticola</name>
    <dbReference type="NCBI Taxonomy" id="47917"/>
    <lineage>
        <taxon>Bacteria</taxon>
        <taxon>Pseudomonadati</taxon>
        <taxon>Pseudomonadota</taxon>
        <taxon>Gammaproteobacteria</taxon>
        <taxon>Enterobacterales</taxon>
        <taxon>Yersiniaceae</taxon>
        <taxon>Serratia</taxon>
    </lineage>
</organism>
<gene>
    <name evidence="1" type="ORF">NCTC12965_00235</name>
</gene>
<name>A0A4U9TLX7_SERFO</name>